<dbReference type="Proteomes" id="UP000828048">
    <property type="component" value="Chromosome 6"/>
</dbReference>
<dbReference type="EMBL" id="CM037156">
    <property type="protein sequence ID" value="KAH7837115.1"/>
    <property type="molecule type" value="Genomic_DNA"/>
</dbReference>
<reference evidence="1 2" key="1">
    <citation type="journal article" date="2021" name="Hortic Res">
        <title>High-quality reference genome and annotation aids understanding of berry development for evergreen blueberry (Vaccinium darrowii).</title>
        <authorList>
            <person name="Yu J."/>
            <person name="Hulse-Kemp A.M."/>
            <person name="Babiker E."/>
            <person name="Staton M."/>
        </authorList>
    </citation>
    <scope>NUCLEOTIDE SEQUENCE [LARGE SCALE GENOMIC DNA]</scope>
    <source>
        <strain evidence="2">cv. NJ 8807/NJ 8810</strain>
        <tissue evidence="1">Young leaf</tissue>
    </source>
</reference>
<gene>
    <name evidence="1" type="ORF">Vadar_009767</name>
</gene>
<keyword evidence="2" id="KW-1185">Reference proteome</keyword>
<protein>
    <submittedName>
        <fullName evidence="1">Uncharacterized protein</fullName>
    </submittedName>
</protein>
<proteinExistence type="predicted"/>
<organism evidence="1 2">
    <name type="scientific">Vaccinium darrowii</name>
    <dbReference type="NCBI Taxonomy" id="229202"/>
    <lineage>
        <taxon>Eukaryota</taxon>
        <taxon>Viridiplantae</taxon>
        <taxon>Streptophyta</taxon>
        <taxon>Embryophyta</taxon>
        <taxon>Tracheophyta</taxon>
        <taxon>Spermatophyta</taxon>
        <taxon>Magnoliopsida</taxon>
        <taxon>eudicotyledons</taxon>
        <taxon>Gunneridae</taxon>
        <taxon>Pentapetalae</taxon>
        <taxon>asterids</taxon>
        <taxon>Ericales</taxon>
        <taxon>Ericaceae</taxon>
        <taxon>Vaccinioideae</taxon>
        <taxon>Vaccinieae</taxon>
        <taxon>Vaccinium</taxon>
    </lineage>
</organism>
<sequence>MKLKNLIVRCYTEEIDKARVEDLERRCGVGPADHAFFTDTMGDPICRIRNSPMYNMLVAEFGNEIVGVIQGTIKVVTIHINPSKDSAKVGYILGLRVSPPHRHNGIGSTLVRHLEQWFVANHVDFAYMATEKDNQPSVHLFTEKLGFIKFTTPTILVHPIHKIPFQLPSWIEISKLKIEQAEFLYKKFMGSSAEFFPSDIDKVLRNKLSLGTWVAYPKGESWGEYGGGEGAPAVVPESWAMLSVWNSGEVFKLRIGKQTVSCFVHEMYTRLVERLFPWFKSGEVFPDFSDPFGFYFMYGVHREGPRSGNMVQALCKFVHNMASKSGGGCRVIVTEVGGGDELRHHIPHWKLLSCPEDLWCIKPLKDEEREIARLHEMTKIPSTRALFVDPREV</sequence>
<evidence type="ECO:0000313" key="1">
    <source>
        <dbReference type="EMBL" id="KAH7837115.1"/>
    </source>
</evidence>
<evidence type="ECO:0000313" key="2">
    <source>
        <dbReference type="Proteomes" id="UP000828048"/>
    </source>
</evidence>
<comment type="caution">
    <text evidence="1">The sequence shown here is derived from an EMBL/GenBank/DDBJ whole genome shotgun (WGS) entry which is preliminary data.</text>
</comment>
<name>A0ACB7X8X3_9ERIC</name>
<accession>A0ACB7X8X3</accession>